<protein>
    <recommendedName>
        <fullName evidence="4">Heterokaryon incompatibility domain-containing protein</fullName>
    </recommendedName>
</protein>
<gene>
    <name evidence="2" type="ORF">K402DRAFT_263634</name>
</gene>
<reference evidence="2" key="1">
    <citation type="journal article" date="2020" name="Stud. Mycol.">
        <title>101 Dothideomycetes genomes: a test case for predicting lifestyles and emergence of pathogens.</title>
        <authorList>
            <person name="Haridas S."/>
            <person name="Albert R."/>
            <person name="Binder M."/>
            <person name="Bloem J."/>
            <person name="Labutti K."/>
            <person name="Salamov A."/>
            <person name="Andreopoulos B."/>
            <person name="Baker S."/>
            <person name="Barry K."/>
            <person name="Bills G."/>
            <person name="Bluhm B."/>
            <person name="Cannon C."/>
            <person name="Castanera R."/>
            <person name="Culley D."/>
            <person name="Daum C."/>
            <person name="Ezra D."/>
            <person name="Gonzalez J."/>
            <person name="Henrissat B."/>
            <person name="Kuo A."/>
            <person name="Liang C."/>
            <person name="Lipzen A."/>
            <person name="Lutzoni F."/>
            <person name="Magnuson J."/>
            <person name="Mondo S."/>
            <person name="Nolan M."/>
            <person name="Ohm R."/>
            <person name="Pangilinan J."/>
            <person name="Park H.-J."/>
            <person name="Ramirez L."/>
            <person name="Alfaro M."/>
            <person name="Sun H."/>
            <person name="Tritt A."/>
            <person name="Yoshinaga Y."/>
            <person name="Zwiers L.-H."/>
            <person name="Turgeon B."/>
            <person name="Goodwin S."/>
            <person name="Spatafora J."/>
            <person name="Crous P."/>
            <person name="Grigoriev I."/>
        </authorList>
    </citation>
    <scope>NUCLEOTIDE SEQUENCE</scope>
    <source>
        <strain evidence="2">CBS 113979</strain>
    </source>
</reference>
<dbReference type="AlphaFoldDB" id="A0A6G1HA13"/>
<dbReference type="EMBL" id="ML977144">
    <property type="protein sequence ID" value="KAF1989788.1"/>
    <property type="molecule type" value="Genomic_DNA"/>
</dbReference>
<accession>A0A6G1HA13</accession>
<dbReference type="PANTHER" id="PTHR39596">
    <property type="match status" value="1"/>
</dbReference>
<feature type="transmembrane region" description="Helical" evidence="1">
    <location>
        <begin position="379"/>
        <end position="399"/>
    </location>
</feature>
<evidence type="ECO:0000313" key="2">
    <source>
        <dbReference type="EMBL" id="KAF1989788.1"/>
    </source>
</evidence>
<evidence type="ECO:0008006" key="4">
    <source>
        <dbReference type="Google" id="ProtNLM"/>
    </source>
</evidence>
<keyword evidence="1" id="KW-0812">Transmembrane</keyword>
<proteinExistence type="predicted"/>
<keyword evidence="3" id="KW-1185">Reference proteome</keyword>
<evidence type="ECO:0000313" key="3">
    <source>
        <dbReference type="Proteomes" id="UP000800041"/>
    </source>
</evidence>
<name>A0A6G1HA13_9PEZI</name>
<keyword evidence="1" id="KW-1133">Transmembrane helix</keyword>
<feature type="transmembrane region" description="Helical" evidence="1">
    <location>
        <begin position="405"/>
        <end position="429"/>
    </location>
</feature>
<dbReference type="Proteomes" id="UP000800041">
    <property type="component" value="Unassembled WGS sequence"/>
</dbReference>
<sequence>MAATYSWADRVLVLDHELSSMESPCPNIEKLSRIAVCGWNSRCWTFQKYCLANETVFQGRDGQESEKKWIHSCHRRNQLSRYSLEIVPTFFYRESPLEDVIYHDLLDLSISIPTAEYGQDRCSKCTGSAFQTVWNRLANRTSTKMEDILGIFALLLDCNPAEVIRLSARDQMKAILATQTSLPIELLFINILRYTDHQTPEDSWIPISPVGGECFPGSRSLLMMELKRTGLCMQACSHCSDITFWEVKNPRVNEWPVGTNSAHVSNVETEDLFLDFEALEHTSTPPHHDGPLLFILDKTKRHFGMGRGTCLFLTTAVGNDISARYGFPIRWSKTPQSSRHTKHVAPHLRLTAERFSSCKNIILECDIANWPKMEKRQVFIFRSLRAFSVTLVWFIYAAFQVLLALWGALFAEITGLLAHAIFTAVLVFVGLSSSSCWCSGVEGRQAISVGMHLDVSGAVPANVAWYIHDTSSSCSILLP</sequence>
<organism evidence="2 3">
    <name type="scientific">Aulographum hederae CBS 113979</name>
    <dbReference type="NCBI Taxonomy" id="1176131"/>
    <lineage>
        <taxon>Eukaryota</taxon>
        <taxon>Fungi</taxon>
        <taxon>Dikarya</taxon>
        <taxon>Ascomycota</taxon>
        <taxon>Pezizomycotina</taxon>
        <taxon>Dothideomycetes</taxon>
        <taxon>Pleosporomycetidae</taxon>
        <taxon>Aulographales</taxon>
        <taxon>Aulographaceae</taxon>
    </lineage>
</organism>
<keyword evidence="1" id="KW-0472">Membrane</keyword>
<dbReference type="PANTHER" id="PTHR39596:SF3">
    <property type="entry name" value="HETEROKARYON INCOMPATIBILITY DOMAIN-CONTAINING PROTEIN"/>
    <property type="match status" value="1"/>
</dbReference>
<dbReference type="OrthoDB" id="2426273at2759"/>
<evidence type="ECO:0000256" key="1">
    <source>
        <dbReference type="SAM" id="Phobius"/>
    </source>
</evidence>